<keyword evidence="2" id="KW-0812">Transmembrane</keyword>
<keyword evidence="2" id="KW-1133">Transmembrane helix</keyword>
<reference evidence="3" key="1">
    <citation type="submission" date="2020-04" db="EMBL/GenBank/DDBJ databases">
        <authorList>
            <person name="Zhang T."/>
        </authorList>
    </citation>
    <scope>NUCLEOTIDE SEQUENCE</scope>
    <source>
        <strain evidence="3">HKST-UBA17</strain>
    </source>
</reference>
<name>A0A955I5Q9_9BACT</name>
<protein>
    <submittedName>
        <fullName evidence="3">Sortase</fullName>
    </submittedName>
</protein>
<dbReference type="EMBL" id="JAGQLN010000029">
    <property type="protein sequence ID" value="MCA9377228.1"/>
    <property type="molecule type" value="Genomic_DNA"/>
</dbReference>
<dbReference type="GO" id="GO:0016787">
    <property type="term" value="F:hydrolase activity"/>
    <property type="evidence" value="ECO:0007669"/>
    <property type="project" value="UniProtKB-KW"/>
</dbReference>
<comment type="caution">
    <text evidence="3">The sequence shown here is derived from an EMBL/GenBank/DDBJ whole genome shotgun (WGS) entry which is preliminary data.</text>
</comment>
<sequence>MQNQKRKILVSLLNVYSVIGVVLVLVGIIAFALPIIPGLVYSVYPSAYEHELDSLTEEIHREPELIIAENSENEEQEGPLIAQFPQQDLSLTAFPQIRIPAIGVSGTLQQGTDANTALSAGPWLVPDMGNPMDNYLPVIIASHRWGGIGWSSDQRETLSFNKLPDLSQGDKIEVIWDQRVFEYEVTRVVESTYIDDYNSDLILYTCKYLWQNPTRIFVYAERSN</sequence>
<accession>A0A955I5Q9</accession>
<dbReference type="Proteomes" id="UP000741282">
    <property type="component" value="Unassembled WGS sequence"/>
</dbReference>
<dbReference type="SUPFAM" id="SSF63817">
    <property type="entry name" value="Sortase"/>
    <property type="match status" value="1"/>
</dbReference>
<dbReference type="AlphaFoldDB" id="A0A955I5Q9"/>
<evidence type="ECO:0000256" key="2">
    <source>
        <dbReference type="SAM" id="Phobius"/>
    </source>
</evidence>
<reference evidence="3" key="2">
    <citation type="journal article" date="2021" name="Microbiome">
        <title>Successional dynamics and alternative stable states in a saline activated sludge microbial community over 9 years.</title>
        <authorList>
            <person name="Wang Y."/>
            <person name="Ye J."/>
            <person name="Ju F."/>
            <person name="Liu L."/>
            <person name="Boyd J.A."/>
            <person name="Deng Y."/>
            <person name="Parks D.H."/>
            <person name="Jiang X."/>
            <person name="Yin X."/>
            <person name="Woodcroft B.J."/>
            <person name="Tyson G.W."/>
            <person name="Hugenholtz P."/>
            <person name="Polz M.F."/>
            <person name="Zhang T."/>
        </authorList>
    </citation>
    <scope>NUCLEOTIDE SEQUENCE</scope>
    <source>
        <strain evidence="3">HKST-UBA17</strain>
    </source>
</reference>
<gene>
    <name evidence="3" type="ORF">KC685_04905</name>
</gene>
<feature type="transmembrane region" description="Helical" evidence="2">
    <location>
        <begin position="12"/>
        <end position="36"/>
    </location>
</feature>
<dbReference type="Gene3D" id="2.40.260.10">
    <property type="entry name" value="Sortase"/>
    <property type="match status" value="1"/>
</dbReference>
<evidence type="ECO:0000313" key="3">
    <source>
        <dbReference type="EMBL" id="MCA9377228.1"/>
    </source>
</evidence>
<proteinExistence type="predicted"/>
<dbReference type="InterPro" id="IPR005754">
    <property type="entry name" value="Sortase"/>
</dbReference>
<keyword evidence="1" id="KW-0378">Hydrolase</keyword>
<dbReference type="Pfam" id="PF04203">
    <property type="entry name" value="Sortase"/>
    <property type="match status" value="1"/>
</dbReference>
<evidence type="ECO:0000313" key="4">
    <source>
        <dbReference type="Proteomes" id="UP000741282"/>
    </source>
</evidence>
<dbReference type="InterPro" id="IPR023365">
    <property type="entry name" value="Sortase_dom-sf"/>
</dbReference>
<evidence type="ECO:0000256" key="1">
    <source>
        <dbReference type="ARBA" id="ARBA00022801"/>
    </source>
</evidence>
<organism evidence="3 4">
    <name type="scientific">Candidatus Dojkabacteria bacterium</name>
    <dbReference type="NCBI Taxonomy" id="2099670"/>
    <lineage>
        <taxon>Bacteria</taxon>
        <taxon>Candidatus Dojkabacteria</taxon>
    </lineage>
</organism>
<keyword evidence="2" id="KW-0472">Membrane</keyword>